<feature type="region of interest" description="Disordered" evidence="1">
    <location>
        <begin position="20"/>
        <end position="98"/>
    </location>
</feature>
<dbReference type="EMBL" id="JBHSXN010000002">
    <property type="protein sequence ID" value="MFC6954104.1"/>
    <property type="molecule type" value="Genomic_DNA"/>
</dbReference>
<feature type="compositionally biased region" description="Polar residues" evidence="1">
    <location>
        <begin position="46"/>
        <end position="58"/>
    </location>
</feature>
<organism evidence="2 3">
    <name type="scientific">Halorubellus litoreus</name>
    <dbReference type="NCBI Taxonomy" id="755308"/>
    <lineage>
        <taxon>Archaea</taxon>
        <taxon>Methanobacteriati</taxon>
        <taxon>Methanobacteriota</taxon>
        <taxon>Stenosarchaea group</taxon>
        <taxon>Halobacteria</taxon>
        <taxon>Halobacteriales</taxon>
        <taxon>Halorubellaceae</taxon>
        <taxon>Halorubellus</taxon>
    </lineage>
</organism>
<comment type="caution">
    <text evidence="2">The sequence shown here is derived from an EMBL/GenBank/DDBJ whole genome shotgun (WGS) entry which is preliminary data.</text>
</comment>
<evidence type="ECO:0000256" key="1">
    <source>
        <dbReference type="SAM" id="MobiDB-lite"/>
    </source>
</evidence>
<feature type="compositionally biased region" description="Polar residues" evidence="1">
    <location>
        <begin position="74"/>
        <end position="87"/>
    </location>
</feature>
<keyword evidence="3" id="KW-1185">Reference proteome</keyword>
<proteinExistence type="predicted"/>
<dbReference type="Proteomes" id="UP001596395">
    <property type="component" value="Unassembled WGS sequence"/>
</dbReference>
<evidence type="ECO:0000313" key="2">
    <source>
        <dbReference type="EMBL" id="MFC6954104.1"/>
    </source>
</evidence>
<reference evidence="2 3" key="1">
    <citation type="journal article" date="2019" name="Int. J. Syst. Evol. Microbiol.">
        <title>The Global Catalogue of Microorganisms (GCM) 10K type strain sequencing project: providing services to taxonomists for standard genome sequencing and annotation.</title>
        <authorList>
            <consortium name="The Broad Institute Genomics Platform"/>
            <consortium name="The Broad Institute Genome Sequencing Center for Infectious Disease"/>
            <person name="Wu L."/>
            <person name="Ma J."/>
        </authorList>
    </citation>
    <scope>NUCLEOTIDE SEQUENCE [LARGE SCALE GENOMIC DNA]</scope>
    <source>
        <strain evidence="2 3">GX26</strain>
    </source>
</reference>
<dbReference type="AlphaFoldDB" id="A0ABD5VEZ1"/>
<dbReference type="PROSITE" id="PS51257">
    <property type="entry name" value="PROKAR_LIPOPROTEIN"/>
    <property type="match status" value="1"/>
</dbReference>
<protein>
    <submittedName>
        <fullName evidence="2">Uncharacterized protein</fullName>
    </submittedName>
</protein>
<dbReference type="RefSeq" id="WP_336351046.1">
    <property type="nucleotide sequence ID" value="NZ_JAZAQL010000002.1"/>
</dbReference>
<name>A0ABD5VEZ1_9EURY</name>
<evidence type="ECO:0000313" key="3">
    <source>
        <dbReference type="Proteomes" id="UP001596395"/>
    </source>
</evidence>
<gene>
    <name evidence="2" type="ORF">ACFQGB_14650</name>
</gene>
<sequence>MKRRTLLKRASAVTGSLAVAGCLSDGTGSGDGSTTDEDDGESTTEQPTETEASTTEQPMSLGDRSVETVKTGCGSENSATVSFTDSGASVEGKIPTSDPCHEAAFVDIELKDGALTVTMKAVETDVDSCQQCLGMVEYSAGVGTENGVPKSVTVKHEAQGETTVVADATR</sequence>
<accession>A0ABD5VEZ1</accession>